<evidence type="ECO:0000313" key="4">
    <source>
        <dbReference type="Proteomes" id="UP000317178"/>
    </source>
</evidence>
<evidence type="ECO:0000313" key="3">
    <source>
        <dbReference type="EMBL" id="QDU80626.1"/>
    </source>
</evidence>
<feature type="compositionally biased region" description="Basic and acidic residues" evidence="2">
    <location>
        <begin position="213"/>
        <end position="226"/>
    </location>
</feature>
<accession>A0A518CN18</accession>
<dbReference type="KEGG" id="plon:Pla110_23570"/>
<name>A0A518CN18_9PLAN</name>
<feature type="compositionally biased region" description="Acidic residues" evidence="2">
    <location>
        <begin position="227"/>
        <end position="236"/>
    </location>
</feature>
<organism evidence="3 4">
    <name type="scientific">Polystyrenella longa</name>
    <dbReference type="NCBI Taxonomy" id="2528007"/>
    <lineage>
        <taxon>Bacteria</taxon>
        <taxon>Pseudomonadati</taxon>
        <taxon>Planctomycetota</taxon>
        <taxon>Planctomycetia</taxon>
        <taxon>Planctomycetales</taxon>
        <taxon>Planctomycetaceae</taxon>
        <taxon>Polystyrenella</taxon>
    </lineage>
</organism>
<dbReference type="EMBL" id="CP036281">
    <property type="protein sequence ID" value="QDU80626.1"/>
    <property type="molecule type" value="Genomic_DNA"/>
</dbReference>
<protein>
    <submittedName>
        <fullName evidence="3">Uncharacterized protein</fullName>
    </submittedName>
</protein>
<feature type="coiled-coil region" evidence="1">
    <location>
        <begin position="133"/>
        <end position="177"/>
    </location>
</feature>
<dbReference type="AlphaFoldDB" id="A0A518CN18"/>
<keyword evidence="4" id="KW-1185">Reference proteome</keyword>
<dbReference type="Proteomes" id="UP000317178">
    <property type="component" value="Chromosome"/>
</dbReference>
<dbReference type="OrthoDB" id="10018558at2"/>
<proteinExistence type="predicted"/>
<feature type="region of interest" description="Disordered" evidence="2">
    <location>
        <begin position="192"/>
        <end position="236"/>
    </location>
</feature>
<reference evidence="3 4" key="1">
    <citation type="submission" date="2019-02" db="EMBL/GenBank/DDBJ databases">
        <title>Deep-cultivation of Planctomycetes and their phenomic and genomic characterization uncovers novel biology.</title>
        <authorList>
            <person name="Wiegand S."/>
            <person name="Jogler M."/>
            <person name="Boedeker C."/>
            <person name="Pinto D."/>
            <person name="Vollmers J."/>
            <person name="Rivas-Marin E."/>
            <person name="Kohn T."/>
            <person name="Peeters S.H."/>
            <person name="Heuer A."/>
            <person name="Rast P."/>
            <person name="Oberbeckmann S."/>
            <person name="Bunk B."/>
            <person name="Jeske O."/>
            <person name="Meyerdierks A."/>
            <person name="Storesund J.E."/>
            <person name="Kallscheuer N."/>
            <person name="Luecker S."/>
            <person name="Lage O.M."/>
            <person name="Pohl T."/>
            <person name="Merkel B.J."/>
            <person name="Hornburger P."/>
            <person name="Mueller R.-W."/>
            <person name="Bruemmer F."/>
            <person name="Labrenz M."/>
            <person name="Spormann A.M."/>
            <person name="Op den Camp H."/>
            <person name="Overmann J."/>
            <person name="Amann R."/>
            <person name="Jetten M.S.M."/>
            <person name="Mascher T."/>
            <person name="Medema M.H."/>
            <person name="Devos D.P."/>
            <person name="Kaster A.-K."/>
            <person name="Ovreas L."/>
            <person name="Rohde M."/>
            <person name="Galperin M.Y."/>
            <person name="Jogler C."/>
        </authorList>
    </citation>
    <scope>NUCLEOTIDE SEQUENCE [LARGE SCALE GENOMIC DNA]</scope>
    <source>
        <strain evidence="3 4">Pla110</strain>
    </source>
</reference>
<gene>
    <name evidence="3" type="ORF">Pla110_23570</name>
</gene>
<sequence>MNKKSIVAIAMIGCLSVFFAWEVRAIAQQLKSVESTGPVPEEVPVKQPFQGADEPIFGTPFSNPPFSDNPPPIVDNFEGSSSKERSIPQNVISHSVKISQSVSNLHSAKTDEEKKQAETELSAALSAYFDNDLKAREREVQAVQERVKKLQDKLDTRREAKEEIVNLQLQLMVNEANGLGFYNGASNVPGQFNPQPVPYRSFNNDQVNEEWEPSSKKAPFQEHLDLDDPSETDPFG</sequence>
<keyword evidence="1" id="KW-0175">Coiled coil</keyword>
<dbReference type="RefSeq" id="WP_144995884.1">
    <property type="nucleotide sequence ID" value="NZ_CP036281.1"/>
</dbReference>
<evidence type="ECO:0000256" key="2">
    <source>
        <dbReference type="SAM" id="MobiDB-lite"/>
    </source>
</evidence>
<evidence type="ECO:0000256" key="1">
    <source>
        <dbReference type="SAM" id="Coils"/>
    </source>
</evidence>